<keyword evidence="2" id="KW-1185">Reference proteome</keyword>
<sequence length="451" mass="50283">MYSRRVQNLTVGRMDGNGSALLKGINSVRPSSLPFLPNLRQLIWSDVGNWLGAEVSDAIVFLHAAMQRCHFYLGVQDDIRPLSILMETIPIHCPSLVSLEIYVWPSVGLLNPLISLLANLPHLVEITIPSFPDVSRILMALSNRPKLKVLQFCYPTAIKNNVFATSFVHTITSPENPSVGDFSLLEVFEFHAQKNATLSPFFQLGALRLHSLNIAVSSLDVDEDLSPESFIRSISRACSGLSNLKLVYRYQSDNTLSQKKALDFDDLRDLLLCTSMTHLELAAPYLVLSDSDIRDMAQAWPSLRRLASYSHNSGPRPGNAKSLSLWSVFLLTRLCPQIEDIALDINTRVSETPSFSSSIPSTGQVADLRFLDVGRLPLHSGDEVDLAKLLGQICGPKCHVVYDRLEEVSDQYEEVASRWVTVTTLMQHFSELYSNVRSLELEIASLRTQIT</sequence>
<comment type="caution">
    <text evidence="1">The sequence shown here is derived from an EMBL/GenBank/DDBJ whole genome shotgun (WGS) entry which is preliminary data.</text>
</comment>
<evidence type="ECO:0000313" key="1">
    <source>
        <dbReference type="EMBL" id="KAK7462436.1"/>
    </source>
</evidence>
<protein>
    <recommendedName>
        <fullName evidence="3">F-box domain-containing protein</fullName>
    </recommendedName>
</protein>
<evidence type="ECO:0008006" key="3">
    <source>
        <dbReference type="Google" id="ProtNLM"/>
    </source>
</evidence>
<gene>
    <name evidence="1" type="ORF">VKT23_008035</name>
</gene>
<dbReference type="Gene3D" id="3.80.10.10">
    <property type="entry name" value="Ribonuclease Inhibitor"/>
    <property type="match status" value="1"/>
</dbReference>
<dbReference type="Proteomes" id="UP001498398">
    <property type="component" value="Unassembled WGS sequence"/>
</dbReference>
<dbReference type="SUPFAM" id="SSF52047">
    <property type="entry name" value="RNI-like"/>
    <property type="match status" value="1"/>
</dbReference>
<accession>A0ABR1JJ49</accession>
<reference evidence="1 2" key="1">
    <citation type="submission" date="2024-01" db="EMBL/GenBank/DDBJ databases">
        <title>A draft genome for the cacao thread blight pathogen Marasmiellus scandens.</title>
        <authorList>
            <person name="Baruah I.K."/>
            <person name="Leung J."/>
            <person name="Bukari Y."/>
            <person name="Amoako-Attah I."/>
            <person name="Meinhardt L.W."/>
            <person name="Bailey B.A."/>
            <person name="Cohen S.P."/>
        </authorList>
    </citation>
    <scope>NUCLEOTIDE SEQUENCE [LARGE SCALE GENOMIC DNA]</scope>
    <source>
        <strain evidence="1 2">GH-19</strain>
    </source>
</reference>
<name>A0ABR1JJ49_9AGAR</name>
<dbReference type="InterPro" id="IPR032675">
    <property type="entry name" value="LRR_dom_sf"/>
</dbReference>
<evidence type="ECO:0000313" key="2">
    <source>
        <dbReference type="Proteomes" id="UP001498398"/>
    </source>
</evidence>
<dbReference type="EMBL" id="JBANRG010000011">
    <property type="protein sequence ID" value="KAK7462436.1"/>
    <property type="molecule type" value="Genomic_DNA"/>
</dbReference>
<proteinExistence type="predicted"/>
<organism evidence="1 2">
    <name type="scientific">Marasmiellus scandens</name>
    <dbReference type="NCBI Taxonomy" id="2682957"/>
    <lineage>
        <taxon>Eukaryota</taxon>
        <taxon>Fungi</taxon>
        <taxon>Dikarya</taxon>
        <taxon>Basidiomycota</taxon>
        <taxon>Agaricomycotina</taxon>
        <taxon>Agaricomycetes</taxon>
        <taxon>Agaricomycetidae</taxon>
        <taxon>Agaricales</taxon>
        <taxon>Marasmiineae</taxon>
        <taxon>Omphalotaceae</taxon>
        <taxon>Marasmiellus</taxon>
    </lineage>
</organism>